<dbReference type="GeneID" id="8739301"/>
<dbReference type="GO" id="GO:0005524">
    <property type="term" value="F:ATP binding"/>
    <property type="evidence" value="ECO:0007669"/>
    <property type="project" value="UniProtKB-KW"/>
</dbReference>
<keyword evidence="3" id="KW-0067">ATP-binding</keyword>
<dbReference type="SUPFAM" id="SSF52540">
    <property type="entry name" value="P-loop containing nucleoside triphosphate hydrolases"/>
    <property type="match status" value="1"/>
</dbReference>
<organism evidence="5 6">
    <name type="scientific">Archaeoglobus profundus (strain DSM 5631 / JCM 9629 / NBRC 100127 / Av18)</name>
    <dbReference type="NCBI Taxonomy" id="572546"/>
    <lineage>
        <taxon>Archaea</taxon>
        <taxon>Methanobacteriati</taxon>
        <taxon>Methanobacteriota</taxon>
        <taxon>Archaeoglobi</taxon>
        <taxon>Archaeoglobales</taxon>
        <taxon>Archaeoglobaceae</taxon>
        <taxon>Archaeoglobus</taxon>
    </lineage>
</organism>
<dbReference type="Pfam" id="PF00005">
    <property type="entry name" value="ABC_tran"/>
    <property type="match status" value="1"/>
</dbReference>
<dbReference type="PaxDb" id="572546-Arcpr_0641"/>
<protein>
    <submittedName>
        <fullName evidence="5">ABC transporter related protein</fullName>
    </submittedName>
</protein>
<dbReference type="PROSITE" id="PS50893">
    <property type="entry name" value="ABC_TRANSPORTER_2"/>
    <property type="match status" value="1"/>
</dbReference>
<feature type="domain" description="ABC transporter" evidence="4">
    <location>
        <begin position="2"/>
        <end position="205"/>
    </location>
</feature>
<dbReference type="InterPro" id="IPR051782">
    <property type="entry name" value="ABC_Transporter_VariousFunc"/>
</dbReference>
<evidence type="ECO:0000256" key="1">
    <source>
        <dbReference type="ARBA" id="ARBA00022448"/>
    </source>
</evidence>
<dbReference type="PANTHER" id="PTHR42939:SF1">
    <property type="entry name" value="ABC TRANSPORTER ATP-BINDING PROTEIN ALBC-RELATED"/>
    <property type="match status" value="1"/>
</dbReference>
<dbReference type="KEGG" id="apo:Arcpr_0641"/>
<dbReference type="STRING" id="572546.Arcpr_0641"/>
<accession>D2RHD1</accession>
<evidence type="ECO:0000313" key="6">
    <source>
        <dbReference type="Proteomes" id="UP000001901"/>
    </source>
</evidence>
<keyword evidence="6" id="KW-1185">Reference proteome</keyword>
<dbReference type="RefSeq" id="WP_012940042.1">
    <property type="nucleotide sequence ID" value="NC_013741.1"/>
</dbReference>
<proteinExistence type="predicted"/>
<reference evidence="5 6" key="1">
    <citation type="journal article" date="2010" name="Stand. Genomic Sci.">
        <title>Complete genome sequence of Archaeoglobus profundus type strain (AV18).</title>
        <authorList>
            <person name="von Jan M."/>
            <person name="Lapidus A."/>
            <person name="Del Rio T.G."/>
            <person name="Copeland A."/>
            <person name="Tice H."/>
            <person name="Cheng J.F."/>
            <person name="Lucas S."/>
            <person name="Chen F."/>
            <person name="Nolan M."/>
            <person name="Goodwin L."/>
            <person name="Han C."/>
            <person name="Pitluck S."/>
            <person name="Liolios K."/>
            <person name="Ivanova N."/>
            <person name="Mavromatis K."/>
            <person name="Ovchinnikova G."/>
            <person name="Chertkov O."/>
            <person name="Pati A."/>
            <person name="Chen A."/>
            <person name="Palaniappan K."/>
            <person name="Land M."/>
            <person name="Hauser L."/>
            <person name="Chang Y.J."/>
            <person name="Jeffries C.D."/>
            <person name="Saunders E."/>
            <person name="Brettin T."/>
            <person name="Detter J.C."/>
            <person name="Chain P."/>
            <person name="Eichinger K."/>
            <person name="Huber H."/>
            <person name="Spring S."/>
            <person name="Rohde M."/>
            <person name="Goker M."/>
            <person name="Wirth R."/>
            <person name="Woyke T."/>
            <person name="Bristow J."/>
            <person name="Eisen J.A."/>
            <person name="Markowitz V."/>
            <person name="Hugenholtz P."/>
            <person name="Kyrpides N.C."/>
            <person name="Klenk H.P."/>
        </authorList>
    </citation>
    <scope>NUCLEOTIDE SEQUENCE [LARGE SCALE GENOMIC DNA]</scope>
    <source>
        <strain evidence="6">DSM 5631 / JCM 9629 / NBRC 100127 / Av18</strain>
    </source>
</reference>
<evidence type="ECO:0000256" key="2">
    <source>
        <dbReference type="ARBA" id="ARBA00022741"/>
    </source>
</evidence>
<dbReference type="InterPro" id="IPR003593">
    <property type="entry name" value="AAA+_ATPase"/>
</dbReference>
<dbReference type="PROSITE" id="PS00211">
    <property type="entry name" value="ABC_TRANSPORTER_1"/>
    <property type="match status" value="1"/>
</dbReference>
<keyword evidence="2" id="KW-0547">Nucleotide-binding</keyword>
<dbReference type="PANTHER" id="PTHR42939">
    <property type="entry name" value="ABC TRANSPORTER ATP-BINDING PROTEIN ALBC-RELATED"/>
    <property type="match status" value="1"/>
</dbReference>
<dbReference type="OrthoDB" id="87732at2157"/>
<dbReference type="AlphaFoldDB" id="D2RHD1"/>
<dbReference type="CDD" id="cd03230">
    <property type="entry name" value="ABC_DR_subfamily_A"/>
    <property type="match status" value="1"/>
</dbReference>
<name>D2RHD1_ARCPA</name>
<evidence type="ECO:0000256" key="3">
    <source>
        <dbReference type="ARBA" id="ARBA00022840"/>
    </source>
</evidence>
<dbReference type="SMART" id="SM00382">
    <property type="entry name" value="AAA"/>
    <property type="match status" value="1"/>
</dbReference>
<dbReference type="Gene3D" id="3.40.50.300">
    <property type="entry name" value="P-loop containing nucleotide triphosphate hydrolases"/>
    <property type="match status" value="1"/>
</dbReference>
<dbReference type="InterPro" id="IPR003439">
    <property type="entry name" value="ABC_transporter-like_ATP-bd"/>
</dbReference>
<dbReference type="InterPro" id="IPR017871">
    <property type="entry name" value="ABC_transporter-like_CS"/>
</dbReference>
<dbReference type="Proteomes" id="UP000001901">
    <property type="component" value="Chromosome"/>
</dbReference>
<dbReference type="InterPro" id="IPR027417">
    <property type="entry name" value="P-loop_NTPase"/>
</dbReference>
<sequence length="207" mass="23665">MIELEDVWKRFKKEWILKSVNLRLNGNGLFAILGENGSGKTTLLKIMCGLIKPNRGRVRILGIDLRKDKSYKRYIGVLLHENVLYEELTVEENLKFYAKAYGCYSEIARNMSKRLGLDKYMSAKVKDLSFGWKKRANLVRALLNDPKVVLLDEPFSGLDESARIDVCEILKELSKDRIVIFTTPVSPEIDCKVFRLEKGVLHAGIAD</sequence>
<gene>
    <name evidence="5" type="ordered locus">Arcpr_0641</name>
</gene>
<evidence type="ECO:0000313" key="5">
    <source>
        <dbReference type="EMBL" id="ADB57706.1"/>
    </source>
</evidence>
<dbReference type="GO" id="GO:0016887">
    <property type="term" value="F:ATP hydrolysis activity"/>
    <property type="evidence" value="ECO:0007669"/>
    <property type="project" value="InterPro"/>
</dbReference>
<evidence type="ECO:0000259" key="4">
    <source>
        <dbReference type="PROSITE" id="PS50893"/>
    </source>
</evidence>
<keyword evidence="1" id="KW-0813">Transport</keyword>
<dbReference type="eggNOG" id="arCOG00194">
    <property type="taxonomic scope" value="Archaea"/>
</dbReference>
<dbReference type="EMBL" id="CP001857">
    <property type="protein sequence ID" value="ADB57706.1"/>
    <property type="molecule type" value="Genomic_DNA"/>
</dbReference>
<dbReference type="HOGENOM" id="CLU_000604_1_2_2"/>